<proteinExistence type="predicted"/>
<evidence type="ECO:0000259" key="1">
    <source>
        <dbReference type="Pfam" id="PF01738"/>
    </source>
</evidence>
<dbReference type="Proteomes" id="UP000235786">
    <property type="component" value="Unassembled WGS sequence"/>
</dbReference>
<dbReference type="PANTHER" id="PTHR17630">
    <property type="entry name" value="DIENELACTONE HYDROLASE"/>
    <property type="match status" value="1"/>
</dbReference>
<dbReference type="OrthoDB" id="17560at2759"/>
<dbReference type="AlphaFoldDB" id="A0A2J6QRM7"/>
<dbReference type="SUPFAM" id="SSF53474">
    <property type="entry name" value="alpha/beta-Hydrolases"/>
    <property type="match status" value="1"/>
</dbReference>
<evidence type="ECO:0000313" key="2">
    <source>
        <dbReference type="EMBL" id="PMD28918.1"/>
    </source>
</evidence>
<dbReference type="EMBL" id="KZ613981">
    <property type="protein sequence ID" value="PMD28918.1"/>
    <property type="molecule type" value="Genomic_DNA"/>
</dbReference>
<organism evidence="2 3">
    <name type="scientific">Hyaloscypha variabilis (strain UAMH 11265 / GT02V1 / F)</name>
    <name type="common">Meliniomyces variabilis</name>
    <dbReference type="NCBI Taxonomy" id="1149755"/>
    <lineage>
        <taxon>Eukaryota</taxon>
        <taxon>Fungi</taxon>
        <taxon>Dikarya</taxon>
        <taxon>Ascomycota</taxon>
        <taxon>Pezizomycotina</taxon>
        <taxon>Leotiomycetes</taxon>
        <taxon>Helotiales</taxon>
        <taxon>Hyaloscyphaceae</taxon>
        <taxon>Hyaloscypha</taxon>
        <taxon>Hyaloscypha variabilis</taxon>
    </lineage>
</organism>
<dbReference type="PANTHER" id="PTHR17630:SF44">
    <property type="entry name" value="PROTEIN AIM2"/>
    <property type="match status" value="1"/>
</dbReference>
<dbReference type="Pfam" id="PF01738">
    <property type="entry name" value="DLH"/>
    <property type="match status" value="1"/>
</dbReference>
<dbReference type="InterPro" id="IPR029058">
    <property type="entry name" value="AB_hydrolase_fold"/>
</dbReference>
<evidence type="ECO:0000313" key="3">
    <source>
        <dbReference type="Proteomes" id="UP000235786"/>
    </source>
</evidence>
<dbReference type="InterPro" id="IPR002925">
    <property type="entry name" value="Dienelactn_hydro"/>
</dbReference>
<reference evidence="2 3" key="1">
    <citation type="submission" date="2016-04" db="EMBL/GenBank/DDBJ databases">
        <title>A degradative enzymes factory behind the ericoid mycorrhizal symbiosis.</title>
        <authorList>
            <consortium name="DOE Joint Genome Institute"/>
            <person name="Martino E."/>
            <person name="Morin E."/>
            <person name="Grelet G."/>
            <person name="Kuo A."/>
            <person name="Kohler A."/>
            <person name="Daghino S."/>
            <person name="Barry K."/>
            <person name="Choi C."/>
            <person name="Cichocki N."/>
            <person name="Clum A."/>
            <person name="Copeland A."/>
            <person name="Hainaut M."/>
            <person name="Haridas S."/>
            <person name="Labutti K."/>
            <person name="Lindquist E."/>
            <person name="Lipzen A."/>
            <person name="Khouja H.-R."/>
            <person name="Murat C."/>
            <person name="Ohm R."/>
            <person name="Olson A."/>
            <person name="Spatafora J."/>
            <person name="Veneault-Fourrey C."/>
            <person name="Henrissat B."/>
            <person name="Grigoriev I."/>
            <person name="Martin F."/>
            <person name="Perotto S."/>
        </authorList>
    </citation>
    <scope>NUCLEOTIDE SEQUENCE [LARGE SCALE GENOMIC DNA]</scope>
    <source>
        <strain evidence="2 3">F</strain>
    </source>
</reference>
<name>A0A2J6QRM7_HYAVF</name>
<gene>
    <name evidence="2" type="ORF">L207DRAFT_593991</name>
</gene>
<dbReference type="Gene3D" id="3.40.50.1820">
    <property type="entry name" value="alpha/beta hydrolase"/>
    <property type="match status" value="1"/>
</dbReference>
<keyword evidence="3" id="KW-1185">Reference proteome</keyword>
<dbReference type="GO" id="GO:0016787">
    <property type="term" value="F:hydrolase activity"/>
    <property type="evidence" value="ECO:0007669"/>
    <property type="project" value="InterPro"/>
</dbReference>
<protein>
    <recommendedName>
        <fullName evidence="1">Dienelactone hydrolase domain-containing protein</fullName>
    </recommendedName>
</protein>
<accession>A0A2J6QRM7</accession>
<sequence length="198" mass="21494">MSTPDCCRGVPGDENYKPKGLFLDKYNLNVYEVKASCGTNKGTLLFLPDAFGLASHNVILSDLYAIEGYDVLLVDILEGDPLPIAFMKYVPGTDIDRYDNFTAKDKNIVRKVDLGTWGGVHNPAHISSLVAPFVEKVKQEMPSGTKLYALGHCFGGKHALKLAQETGITAVIAMHPSFLEPSDSRDLNCPVFVGCAGK</sequence>
<feature type="domain" description="Dienelactone hydrolase" evidence="1">
    <location>
        <begin position="44"/>
        <end position="197"/>
    </location>
</feature>